<proteinExistence type="predicted"/>
<protein>
    <submittedName>
        <fullName evidence="2">Uncharacterized protein</fullName>
    </submittedName>
</protein>
<accession>A0ABD2BR72</accession>
<sequence length="183" mass="20168">MESNPPTKHTGLQLHKLQGFGFGQNEEEIGLVRTGRRKSRGAGSRKTSPNSAAVVLDGFDRFVVKTSEAVTPVHKALELLARSQITKIPFGLEGKKVYSSKNDTLEGTRIEIRNRKFGRRLARNYGGQQKAKEGPGNRLAQTKKLRGYSSRFSTESMKDEEEESTMGLTTGVLVAELDISVCV</sequence>
<name>A0ABD2BR72_VESSQ</name>
<feature type="region of interest" description="Disordered" evidence="1">
    <location>
        <begin position="31"/>
        <end position="50"/>
    </location>
</feature>
<evidence type="ECO:0000313" key="3">
    <source>
        <dbReference type="Proteomes" id="UP001607302"/>
    </source>
</evidence>
<dbReference type="EMBL" id="JAUDFV010000064">
    <property type="protein sequence ID" value="KAL2735180.1"/>
    <property type="molecule type" value="Genomic_DNA"/>
</dbReference>
<evidence type="ECO:0000256" key="1">
    <source>
        <dbReference type="SAM" id="MobiDB-lite"/>
    </source>
</evidence>
<gene>
    <name evidence="2" type="ORF">V1478_002820</name>
</gene>
<keyword evidence="3" id="KW-1185">Reference proteome</keyword>
<comment type="caution">
    <text evidence="2">The sequence shown here is derived from an EMBL/GenBank/DDBJ whole genome shotgun (WGS) entry which is preliminary data.</text>
</comment>
<reference evidence="2 3" key="1">
    <citation type="journal article" date="2024" name="Ann. Entomol. Soc. Am.">
        <title>Genomic analyses of the southern and eastern yellowjacket wasps (Hymenoptera: Vespidae) reveal evolutionary signatures of social life.</title>
        <authorList>
            <person name="Catto M.A."/>
            <person name="Caine P.B."/>
            <person name="Orr S.E."/>
            <person name="Hunt B.G."/>
            <person name="Goodisman M.A.D."/>
        </authorList>
    </citation>
    <scope>NUCLEOTIDE SEQUENCE [LARGE SCALE GENOMIC DNA]</scope>
    <source>
        <strain evidence="2">233</strain>
        <tissue evidence="2">Head and thorax</tissue>
    </source>
</reference>
<dbReference type="Proteomes" id="UP001607302">
    <property type="component" value="Unassembled WGS sequence"/>
</dbReference>
<feature type="region of interest" description="Disordered" evidence="1">
    <location>
        <begin position="124"/>
        <end position="145"/>
    </location>
</feature>
<evidence type="ECO:0000313" key="2">
    <source>
        <dbReference type="EMBL" id="KAL2735180.1"/>
    </source>
</evidence>
<dbReference type="AlphaFoldDB" id="A0ABD2BR72"/>
<organism evidence="2 3">
    <name type="scientific">Vespula squamosa</name>
    <name type="common">Southern yellow jacket</name>
    <name type="synonym">Wasp</name>
    <dbReference type="NCBI Taxonomy" id="30214"/>
    <lineage>
        <taxon>Eukaryota</taxon>
        <taxon>Metazoa</taxon>
        <taxon>Ecdysozoa</taxon>
        <taxon>Arthropoda</taxon>
        <taxon>Hexapoda</taxon>
        <taxon>Insecta</taxon>
        <taxon>Pterygota</taxon>
        <taxon>Neoptera</taxon>
        <taxon>Endopterygota</taxon>
        <taxon>Hymenoptera</taxon>
        <taxon>Apocrita</taxon>
        <taxon>Aculeata</taxon>
        <taxon>Vespoidea</taxon>
        <taxon>Vespidae</taxon>
        <taxon>Vespinae</taxon>
        <taxon>Vespula</taxon>
    </lineage>
</organism>